<protein>
    <submittedName>
        <fullName evidence="3">dUTP diphosphatase</fullName>
    </submittedName>
</protein>
<evidence type="ECO:0000259" key="2">
    <source>
        <dbReference type="Pfam" id="PF00692"/>
    </source>
</evidence>
<evidence type="ECO:0000313" key="3">
    <source>
        <dbReference type="EMBL" id="QBK86705.1"/>
    </source>
</evidence>
<dbReference type="Pfam" id="PF00692">
    <property type="entry name" value="dUTPase"/>
    <property type="match status" value="1"/>
</dbReference>
<feature type="domain" description="dUTPase-like" evidence="2">
    <location>
        <begin position="44"/>
        <end position="168"/>
    </location>
</feature>
<accession>A0A481YV87</accession>
<dbReference type="Gene3D" id="2.70.40.10">
    <property type="match status" value="1"/>
</dbReference>
<reference evidence="3" key="1">
    <citation type="journal article" date="2019" name="MBio">
        <title>Virus Genomes from Deep Sea Sediments Expand the Ocean Megavirome and Support Independent Origins of Viral Gigantism.</title>
        <authorList>
            <person name="Backstrom D."/>
            <person name="Yutin N."/>
            <person name="Jorgensen S.L."/>
            <person name="Dharamshi J."/>
            <person name="Homa F."/>
            <person name="Zaremba-Niedwiedzka K."/>
            <person name="Spang A."/>
            <person name="Wolf Y.I."/>
            <person name="Koonin E.V."/>
            <person name="Ettema T.J."/>
        </authorList>
    </citation>
    <scope>NUCLEOTIDE SEQUENCE</scope>
</reference>
<organism evidence="3">
    <name type="scientific">Marseillevirus LCMAC103</name>
    <dbReference type="NCBI Taxonomy" id="2506604"/>
    <lineage>
        <taxon>Viruses</taxon>
        <taxon>Varidnaviria</taxon>
        <taxon>Bamfordvirae</taxon>
        <taxon>Nucleocytoviricota</taxon>
        <taxon>Megaviricetes</taxon>
        <taxon>Pimascovirales</taxon>
        <taxon>Pimascovirales incertae sedis</taxon>
        <taxon>Marseilleviridae</taxon>
    </lineage>
</organism>
<dbReference type="SUPFAM" id="SSF51283">
    <property type="entry name" value="dUTPase-like"/>
    <property type="match status" value="1"/>
</dbReference>
<dbReference type="EMBL" id="MK500335">
    <property type="protein sequence ID" value="QBK86705.1"/>
    <property type="molecule type" value="Genomic_DNA"/>
</dbReference>
<sequence>MIHETNQTIKTAQNTTANIAVRLDSAGVEFPKKAHASAGGDAKSRYDDVGWDLYLISRETNIDGDQVGDVTMFDTGVAMTPAAGIFLMLVARSSLFKAGYQLVNGVGIIDPGYTGTIKVALLKFKEGADIGLPFKAVQAVPMQITNVNLVRARRRPRTDRGDGGFGSSHSDLRHSPFAAPQNHLY</sequence>
<name>A0A481YV87_9VIRU</name>
<proteinExistence type="predicted"/>
<evidence type="ECO:0000256" key="1">
    <source>
        <dbReference type="SAM" id="MobiDB-lite"/>
    </source>
</evidence>
<feature type="region of interest" description="Disordered" evidence="1">
    <location>
        <begin position="151"/>
        <end position="185"/>
    </location>
</feature>
<dbReference type="InterPro" id="IPR029054">
    <property type="entry name" value="dUTPase-like"/>
</dbReference>
<gene>
    <name evidence="3" type="ORF">LCMAC103_00340</name>
</gene>
<dbReference type="InterPro" id="IPR036157">
    <property type="entry name" value="dUTPase-like_sf"/>
</dbReference>